<evidence type="ECO:0000313" key="2">
    <source>
        <dbReference type="EMBL" id="OIQ64121.1"/>
    </source>
</evidence>
<dbReference type="EMBL" id="MLJW01008398">
    <property type="protein sequence ID" value="OIQ64121.1"/>
    <property type="molecule type" value="Genomic_DNA"/>
</dbReference>
<accession>A0A1J5NXY3</accession>
<sequence length="282" mass="30186">MQGPGAIVGHEVGDIDQRIDRPQPDRGQALLQPFRRRAVLDAANQPQCKARTQRCILDRHFHRAREFPLDDADAGVLELAHVGGRKIARDAVHAGAVLPVRRQVDFKHGIAEAGPLRIGSANGRIGRKFHDAVVVFGNLQLCRRAQHAAALDSADGADAKRDVLAGNVGAGGGEHADESGACVRRAAHDLHRRGAVAGVDHADPQAIRVGVLRGGDHARDGEGRERLRLVLNVFDLKPDHGELVRESFDGLVGVEMFLQPGEGELHELNPPASVGTSSGLKP</sequence>
<evidence type="ECO:0000256" key="1">
    <source>
        <dbReference type="SAM" id="MobiDB-lite"/>
    </source>
</evidence>
<gene>
    <name evidence="2" type="ORF">GALL_543330</name>
</gene>
<name>A0A1J5NXY3_9ZZZZ</name>
<organism evidence="2">
    <name type="scientific">mine drainage metagenome</name>
    <dbReference type="NCBI Taxonomy" id="410659"/>
    <lineage>
        <taxon>unclassified sequences</taxon>
        <taxon>metagenomes</taxon>
        <taxon>ecological metagenomes</taxon>
    </lineage>
</organism>
<feature type="region of interest" description="Disordered" evidence="1">
    <location>
        <begin position="262"/>
        <end position="282"/>
    </location>
</feature>
<proteinExistence type="predicted"/>
<feature type="region of interest" description="Disordered" evidence="1">
    <location>
        <begin position="1"/>
        <end position="24"/>
    </location>
</feature>
<reference evidence="2" key="1">
    <citation type="submission" date="2016-10" db="EMBL/GenBank/DDBJ databases">
        <title>Sequence of Gallionella enrichment culture.</title>
        <authorList>
            <person name="Poehlein A."/>
            <person name="Muehling M."/>
            <person name="Daniel R."/>
        </authorList>
    </citation>
    <scope>NUCLEOTIDE SEQUENCE</scope>
</reference>
<dbReference type="AlphaFoldDB" id="A0A1J5NXY3"/>
<protein>
    <submittedName>
        <fullName evidence="2">Uncharacterized protein</fullName>
    </submittedName>
</protein>
<comment type="caution">
    <text evidence="2">The sequence shown here is derived from an EMBL/GenBank/DDBJ whole genome shotgun (WGS) entry which is preliminary data.</text>
</comment>
<feature type="compositionally biased region" description="Basic and acidic residues" evidence="1">
    <location>
        <begin position="11"/>
        <end position="24"/>
    </location>
</feature>